<evidence type="ECO:0000313" key="2">
    <source>
        <dbReference type="Proteomes" id="UP000195338"/>
    </source>
</evidence>
<gene>
    <name evidence="1" type="ORF">BN4901_0203</name>
</gene>
<sequence length="38" mass="4621">MIWNGVFIGDWDVDNRLKREIFSFLIFCIKNNGIYLNR</sequence>
<accession>A0ABY0JKS0</accession>
<reference evidence="1 2" key="1">
    <citation type="submission" date="2016-04" db="EMBL/GenBank/DDBJ databases">
        <authorList>
            <person name="Mornico D."/>
        </authorList>
    </citation>
    <scope>NUCLEOTIDE SEQUENCE [LARGE SCALE GENOMIC DNA]</scope>
    <source>
        <strain evidence="1 2">A121</strain>
    </source>
</reference>
<comment type="caution">
    <text evidence="1">The sequence shown here is derived from an EMBL/GenBank/DDBJ whole genome shotgun (WGS) entry which is preliminary data.</text>
</comment>
<name>A0ABY0JKS0_9ENTR</name>
<evidence type="ECO:0000313" key="1">
    <source>
        <dbReference type="EMBL" id="SBW23454.1"/>
    </source>
</evidence>
<proteinExistence type="predicted"/>
<organism evidence="1 2">
    <name type="scientific">Citrobacter europaeus</name>
    <dbReference type="NCBI Taxonomy" id="1914243"/>
    <lineage>
        <taxon>Bacteria</taxon>
        <taxon>Pseudomonadati</taxon>
        <taxon>Pseudomonadota</taxon>
        <taxon>Gammaproteobacteria</taxon>
        <taxon>Enterobacterales</taxon>
        <taxon>Enterobacteriaceae</taxon>
        <taxon>Citrobacter</taxon>
    </lineage>
</organism>
<dbReference type="Proteomes" id="UP000195338">
    <property type="component" value="Unassembled WGS sequence"/>
</dbReference>
<protein>
    <submittedName>
        <fullName evidence="1">Uncharacterized protein</fullName>
    </submittedName>
</protein>
<keyword evidence="2" id="KW-1185">Reference proteome</keyword>
<dbReference type="EMBL" id="FLUX01000005">
    <property type="protein sequence ID" value="SBW23454.1"/>
    <property type="molecule type" value="Genomic_DNA"/>
</dbReference>